<dbReference type="AlphaFoldDB" id="A0A6V8MWD7"/>
<proteinExistence type="inferred from homology"/>
<feature type="chain" id="PRO_5028391482" evidence="2">
    <location>
        <begin position="30"/>
        <end position="204"/>
    </location>
</feature>
<dbReference type="RefSeq" id="WP_183346449.1">
    <property type="nucleotide sequence ID" value="NZ_BLXY01000002.1"/>
</dbReference>
<evidence type="ECO:0000256" key="2">
    <source>
        <dbReference type="SAM" id="SignalP"/>
    </source>
</evidence>
<evidence type="ECO:0000313" key="6">
    <source>
        <dbReference type="EMBL" id="UPU37882.1"/>
    </source>
</evidence>
<gene>
    <name evidence="5" type="ORF">GMPD_15180</name>
    <name evidence="6" type="ORF">M1B72_09285</name>
</gene>
<dbReference type="InterPro" id="IPR000189">
    <property type="entry name" value="Transglyc_AS"/>
</dbReference>
<evidence type="ECO:0000313" key="8">
    <source>
        <dbReference type="Proteomes" id="UP000831485"/>
    </source>
</evidence>
<dbReference type="EMBL" id="BLXY01000002">
    <property type="protein sequence ID" value="GFO63599.1"/>
    <property type="molecule type" value="Genomic_DNA"/>
</dbReference>
<comment type="similarity">
    <text evidence="1">Belongs to the transglycosylase Slt family.</text>
</comment>
<evidence type="ECO:0000313" key="7">
    <source>
        <dbReference type="Proteomes" id="UP000568888"/>
    </source>
</evidence>
<dbReference type="GO" id="GO:0008933">
    <property type="term" value="F:peptidoglycan lytic transglycosylase activity"/>
    <property type="evidence" value="ECO:0007669"/>
    <property type="project" value="InterPro"/>
</dbReference>
<evidence type="ECO:0000256" key="1">
    <source>
        <dbReference type="ARBA" id="ARBA00007734"/>
    </source>
</evidence>
<reference evidence="5" key="2">
    <citation type="journal article" date="2021" name="Int. J. Syst. Evol. Microbiol.">
        <title>Geomonas silvestris sp. nov., Geomonas paludis sp. nov. and Geomonas limicola sp. nov., isolated from terrestrial environments, and emended description of the genus Geomonas.</title>
        <authorList>
            <person name="Itoh H."/>
            <person name="Xu Z."/>
            <person name="Masuda Y."/>
            <person name="Ushijima N."/>
            <person name="Hayakawa C."/>
            <person name="Shiratori Y."/>
            <person name="Senoo K."/>
        </authorList>
    </citation>
    <scope>NUCLEOTIDE SEQUENCE</scope>
    <source>
        <strain evidence="5">Red736</strain>
    </source>
</reference>
<keyword evidence="2" id="KW-0732">Signal</keyword>
<feature type="domain" description="Transglycosylase SLT" evidence="3">
    <location>
        <begin position="89"/>
        <end position="182"/>
    </location>
</feature>
<dbReference type="Proteomes" id="UP000568888">
    <property type="component" value="Unassembled WGS sequence"/>
</dbReference>
<dbReference type="PANTHER" id="PTHR37423:SF2">
    <property type="entry name" value="MEMBRANE-BOUND LYTIC MUREIN TRANSGLYCOSYLASE C"/>
    <property type="match status" value="1"/>
</dbReference>
<dbReference type="GO" id="GO:0000270">
    <property type="term" value="P:peptidoglycan metabolic process"/>
    <property type="evidence" value="ECO:0007669"/>
    <property type="project" value="InterPro"/>
</dbReference>
<dbReference type="GO" id="GO:0016020">
    <property type="term" value="C:membrane"/>
    <property type="evidence" value="ECO:0007669"/>
    <property type="project" value="InterPro"/>
</dbReference>
<keyword evidence="8" id="KW-1185">Reference proteome</keyword>
<evidence type="ECO:0000313" key="5">
    <source>
        <dbReference type="EMBL" id="GFO63599.1"/>
    </source>
</evidence>
<evidence type="ECO:0000259" key="4">
    <source>
        <dbReference type="Pfam" id="PF13511"/>
    </source>
</evidence>
<dbReference type="Pfam" id="PF01464">
    <property type="entry name" value="SLT"/>
    <property type="match status" value="1"/>
</dbReference>
<protein>
    <submittedName>
        <fullName evidence="5 6">Lytic transglycosylase</fullName>
    </submittedName>
</protein>
<dbReference type="InterPro" id="IPR023346">
    <property type="entry name" value="Lysozyme-like_dom_sf"/>
</dbReference>
<organism evidence="5 7">
    <name type="scientific">Geomonas paludis</name>
    <dbReference type="NCBI Taxonomy" id="2740185"/>
    <lineage>
        <taxon>Bacteria</taxon>
        <taxon>Pseudomonadati</taxon>
        <taxon>Thermodesulfobacteriota</taxon>
        <taxon>Desulfuromonadia</taxon>
        <taxon>Geobacterales</taxon>
        <taxon>Geobacteraceae</taxon>
        <taxon>Geomonas</taxon>
    </lineage>
</organism>
<feature type="signal peptide" evidence="2">
    <location>
        <begin position="1"/>
        <end position="29"/>
    </location>
</feature>
<reference evidence="7" key="1">
    <citation type="submission" date="2020-06" db="EMBL/GenBank/DDBJ databases">
        <title>Draft genomic sequecing of Geomonas sp. Red736.</title>
        <authorList>
            <person name="Itoh H."/>
            <person name="Xu Z.X."/>
            <person name="Ushijima N."/>
            <person name="Masuda Y."/>
            <person name="Shiratori Y."/>
            <person name="Senoo K."/>
        </authorList>
    </citation>
    <scope>NUCLEOTIDE SEQUENCE [LARGE SCALE GENOMIC DNA]</scope>
    <source>
        <strain evidence="7">Red736</strain>
    </source>
</reference>
<dbReference type="EMBL" id="CP096574">
    <property type="protein sequence ID" value="UPU37882.1"/>
    <property type="molecule type" value="Genomic_DNA"/>
</dbReference>
<dbReference type="InterPro" id="IPR025392">
    <property type="entry name" value="DUF4124"/>
</dbReference>
<dbReference type="SUPFAM" id="SSF53955">
    <property type="entry name" value="Lysozyme-like"/>
    <property type="match status" value="1"/>
</dbReference>
<dbReference type="InterPro" id="IPR008258">
    <property type="entry name" value="Transglycosylase_SLT_dom_1"/>
</dbReference>
<dbReference type="Gene3D" id="1.10.530.10">
    <property type="match status" value="1"/>
</dbReference>
<dbReference type="PANTHER" id="PTHR37423">
    <property type="entry name" value="SOLUBLE LYTIC MUREIN TRANSGLYCOSYLASE-RELATED"/>
    <property type="match status" value="1"/>
</dbReference>
<dbReference type="PROSITE" id="PS00922">
    <property type="entry name" value="TRANSGLYCOSYLASE"/>
    <property type="match status" value="1"/>
</dbReference>
<accession>A0A6V8MWD7</accession>
<sequence>MRLTSHRLSLAAILTVAALSWCIPAPARADIYKYEDPDGTVHFTDAPTDKRFKIFMRDIKKDKRLRTAFKLSGYARNPAEFEPIISSCSREFGVDSSLVKAVIHAESGYNPSAVSPKGAQGLMQLMPKTAQGLKVADSFNPSDNIRGGVRYLRFLLDTFKGNESLAVAAYNCGLNAVAKYGGIPPYPETQTYVSKVLSYRNSYR</sequence>
<feature type="domain" description="DUF4124" evidence="4">
    <location>
        <begin position="19"/>
        <end position="48"/>
    </location>
</feature>
<dbReference type="Proteomes" id="UP000831485">
    <property type="component" value="Chromosome"/>
</dbReference>
<dbReference type="Pfam" id="PF13511">
    <property type="entry name" value="DUF4124"/>
    <property type="match status" value="1"/>
</dbReference>
<name>A0A6V8MWD7_9BACT</name>
<evidence type="ECO:0000259" key="3">
    <source>
        <dbReference type="Pfam" id="PF01464"/>
    </source>
</evidence>
<dbReference type="CDD" id="cd00254">
    <property type="entry name" value="LT-like"/>
    <property type="match status" value="1"/>
</dbReference>
<reference evidence="6" key="3">
    <citation type="submission" date="2022-04" db="EMBL/GenBank/DDBJ databases">
        <authorList>
            <person name="Liu G."/>
        </authorList>
    </citation>
    <scope>NUCLEOTIDE SEQUENCE</scope>
    <source>
        <strain evidence="6">RG22</strain>
    </source>
</reference>